<dbReference type="PROSITE" id="PS00606">
    <property type="entry name" value="KS3_1"/>
    <property type="match status" value="1"/>
</dbReference>
<evidence type="ECO:0000259" key="12">
    <source>
        <dbReference type="PROSITE" id="PS52019"/>
    </source>
</evidence>
<dbReference type="CDD" id="cd00833">
    <property type="entry name" value="PKS"/>
    <property type="match status" value="1"/>
</dbReference>
<feature type="region of interest" description="C-terminal hotdog fold" evidence="9">
    <location>
        <begin position="1069"/>
        <end position="1207"/>
    </location>
</feature>
<dbReference type="PROSITE" id="PS50075">
    <property type="entry name" value="CARRIER"/>
    <property type="match status" value="1"/>
</dbReference>
<dbReference type="InterPro" id="IPR015083">
    <property type="entry name" value="NorB/c/GfsB-D-like_docking"/>
</dbReference>
<dbReference type="Gene3D" id="3.30.70.3290">
    <property type="match status" value="1"/>
</dbReference>
<dbReference type="InterPro" id="IPR016036">
    <property type="entry name" value="Malonyl_transacylase_ACP-bd"/>
</dbReference>
<evidence type="ECO:0000259" key="11">
    <source>
        <dbReference type="PROSITE" id="PS52004"/>
    </source>
</evidence>
<dbReference type="InterPro" id="IPR016035">
    <property type="entry name" value="Acyl_Trfase/lysoPLipase"/>
</dbReference>
<dbReference type="InterPro" id="IPR042104">
    <property type="entry name" value="PKS_dehydratase_sf"/>
</dbReference>
<accession>A0ABQ2Y3J1</accession>
<dbReference type="Pfam" id="PF07993">
    <property type="entry name" value="NAD_binding_4"/>
    <property type="match status" value="1"/>
</dbReference>
<dbReference type="PROSITE" id="PS00012">
    <property type="entry name" value="PHOSPHOPANTETHEINE"/>
    <property type="match status" value="1"/>
</dbReference>
<dbReference type="SMART" id="SM00826">
    <property type="entry name" value="PKS_DH"/>
    <property type="match status" value="1"/>
</dbReference>
<evidence type="ECO:0000256" key="9">
    <source>
        <dbReference type="PROSITE-ProRule" id="PRU01363"/>
    </source>
</evidence>
<dbReference type="SMART" id="SM01294">
    <property type="entry name" value="PKS_PP_betabranch"/>
    <property type="match status" value="1"/>
</dbReference>
<dbReference type="EMBL" id="BMUT01000001">
    <property type="protein sequence ID" value="GGX61842.1"/>
    <property type="molecule type" value="Genomic_DNA"/>
</dbReference>
<evidence type="ECO:0000256" key="2">
    <source>
        <dbReference type="ARBA" id="ARBA00004792"/>
    </source>
</evidence>
<feature type="region of interest" description="N-terminal hotdog fold" evidence="9">
    <location>
        <begin position="934"/>
        <end position="1057"/>
    </location>
</feature>
<dbReference type="InterPro" id="IPR049900">
    <property type="entry name" value="PKS_mFAS_DH"/>
</dbReference>
<dbReference type="Gene3D" id="1.10.1200.10">
    <property type="entry name" value="ACP-like"/>
    <property type="match status" value="1"/>
</dbReference>
<dbReference type="InterPro" id="IPR036736">
    <property type="entry name" value="ACP-like_sf"/>
</dbReference>
<comment type="pathway">
    <text evidence="2">Antibiotic biosynthesis.</text>
</comment>
<comment type="cofactor">
    <cofactor evidence="1">
        <name>pantetheine 4'-phosphate</name>
        <dbReference type="ChEBI" id="CHEBI:47942"/>
    </cofactor>
</comment>
<dbReference type="InterPro" id="IPR006162">
    <property type="entry name" value="Ppantetheine_attach_site"/>
</dbReference>
<dbReference type="InterPro" id="IPR057326">
    <property type="entry name" value="KR_dom"/>
</dbReference>
<dbReference type="SUPFAM" id="SSF55048">
    <property type="entry name" value="Probable ACP-binding domain of malonyl-CoA ACP transacylase"/>
    <property type="match status" value="1"/>
</dbReference>
<dbReference type="InterPro" id="IPR014043">
    <property type="entry name" value="Acyl_transferase_dom"/>
</dbReference>
<dbReference type="SMART" id="SM00827">
    <property type="entry name" value="PKS_AT"/>
    <property type="match status" value="1"/>
</dbReference>
<dbReference type="InterPro" id="IPR020807">
    <property type="entry name" value="PKS_DH"/>
</dbReference>
<protein>
    <submittedName>
        <fullName evidence="13">Polyketide synthase</fullName>
    </submittedName>
</protein>
<evidence type="ECO:0000256" key="5">
    <source>
        <dbReference type="ARBA" id="ARBA00022679"/>
    </source>
</evidence>
<keyword evidence="4" id="KW-0597">Phosphoprotein</keyword>
<evidence type="ECO:0000313" key="13">
    <source>
        <dbReference type="EMBL" id="GGX61842.1"/>
    </source>
</evidence>
<dbReference type="SUPFAM" id="SSF51735">
    <property type="entry name" value="NAD(P)-binding Rossmann-fold domains"/>
    <property type="match status" value="3"/>
</dbReference>
<dbReference type="SUPFAM" id="SSF47336">
    <property type="entry name" value="ACP-like"/>
    <property type="match status" value="1"/>
</dbReference>
<dbReference type="InterPro" id="IPR018201">
    <property type="entry name" value="Ketoacyl_synth_AS"/>
</dbReference>
<dbReference type="InterPro" id="IPR010080">
    <property type="entry name" value="Thioester_reductase-like_dom"/>
</dbReference>
<dbReference type="PROSITE" id="PS52019">
    <property type="entry name" value="PKS_MFAS_DH"/>
    <property type="match status" value="1"/>
</dbReference>
<dbReference type="InterPro" id="IPR013968">
    <property type="entry name" value="PKS_KR"/>
</dbReference>
<dbReference type="Proteomes" id="UP000659223">
    <property type="component" value="Unassembled WGS sequence"/>
</dbReference>
<keyword evidence="3" id="KW-0596">Phosphopantetheine</keyword>
<dbReference type="Pfam" id="PF00109">
    <property type="entry name" value="ketoacyl-synt"/>
    <property type="match status" value="1"/>
</dbReference>
<comment type="caution">
    <text evidence="13">The sequence shown here is derived from an EMBL/GenBank/DDBJ whole genome shotgun (WGS) entry which is preliminary data.</text>
</comment>
<dbReference type="InterPro" id="IPR036291">
    <property type="entry name" value="NAD(P)-bd_dom_sf"/>
</dbReference>
<dbReference type="Pfam" id="PF08659">
    <property type="entry name" value="KR"/>
    <property type="match status" value="1"/>
</dbReference>
<keyword evidence="8" id="KW-0012">Acyltransferase</keyword>
<dbReference type="SUPFAM" id="SSF52151">
    <property type="entry name" value="FabD/lysophospholipase-like"/>
    <property type="match status" value="1"/>
</dbReference>
<dbReference type="InterPro" id="IPR032821">
    <property type="entry name" value="PKS_assoc"/>
</dbReference>
<proteinExistence type="predicted"/>
<keyword evidence="6" id="KW-0045">Antibiotic biosynthesis</keyword>
<evidence type="ECO:0000256" key="1">
    <source>
        <dbReference type="ARBA" id="ARBA00001957"/>
    </source>
</evidence>
<keyword evidence="7" id="KW-0511">Multifunctional enzyme</keyword>
<dbReference type="InterPro" id="IPR049551">
    <property type="entry name" value="PKS_DH_C"/>
</dbReference>
<dbReference type="InterPro" id="IPR009081">
    <property type="entry name" value="PP-bd_ACP"/>
</dbReference>
<dbReference type="InterPro" id="IPR014030">
    <property type="entry name" value="Ketoacyl_synth_N"/>
</dbReference>
<reference evidence="14" key="1">
    <citation type="journal article" date="2019" name="Int. J. Syst. Evol. Microbiol.">
        <title>The Global Catalogue of Microorganisms (GCM) 10K type strain sequencing project: providing services to taxonomists for standard genome sequencing and annotation.</title>
        <authorList>
            <consortium name="The Broad Institute Genomics Platform"/>
            <consortium name="The Broad Institute Genome Sequencing Center for Infectious Disease"/>
            <person name="Wu L."/>
            <person name="Ma J."/>
        </authorList>
    </citation>
    <scope>NUCLEOTIDE SEQUENCE [LARGE SCALE GENOMIC DNA]</scope>
    <source>
        <strain evidence="14">JCM 4586</strain>
    </source>
</reference>
<dbReference type="InterPro" id="IPR049552">
    <property type="entry name" value="PKS_DH_N"/>
</dbReference>
<dbReference type="SUPFAM" id="SSF53901">
    <property type="entry name" value="Thiolase-like"/>
    <property type="match status" value="1"/>
</dbReference>
<dbReference type="InterPro" id="IPR016039">
    <property type="entry name" value="Thiolase-like"/>
</dbReference>
<dbReference type="Pfam" id="PF00698">
    <property type="entry name" value="Acyl_transf_1"/>
    <property type="match status" value="1"/>
</dbReference>
<keyword evidence="5" id="KW-0808">Transferase</keyword>
<dbReference type="CDD" id="cd08956">
    <property type="entry name" value="KR_3_FAS_SDR_x"/>
    <property type="match status" value="1"/>
</dbReference>
<feature type="domain" description="Ketosynthase family 3 (KS3)" evidence="11">
    <location>
        <begin position="33"/>
        <end position="457"/>
    </location>
</feature>
<dbReference type="SMART" id="SM00825">
    <property type="entry name" value="PKS_KS"/>
    <property type="match status" value="1"/>
</dbReference>
<dbReference type="InterPro" id="IPR013120">
    <property type="entry name" value="FAR_NAD-bd"/>
</dbReference>
<organism evidence="13 14">
    <name type="scientific">Streptomyces hiroshimensis</name>
    <dbReference type="NCBI Taxonomy" id="66424"/>
    <lineage>
        <taxon>Bacteria</taxon>
        <taxon>Bacillati</taxon>
        <taxon>Actinomycetota</taxon>
        <taxon>Actinomycetes</taxon>
        <taxon>Kitasatosporales</taxon>
        <taxon>Streptomycetaceae</taxon>
        <taxon>Streptomyces</taxon>
    </lineage>
</organism>
<dbReference type="Gene3D" id="3.10.129.110">
    <property type="entry name" value="Polyketide synthase dehydratase"/>
    <property type="match status" value="1"/>
</dbReference>
<dbReference type="Gene3D" id="3.40.50.720">
    <property type="entry name" value="NAD(P)-binding Rossmann-like Domain"/>
    <property type="match status" value="2"/>
</dbReference>
<dbReference type="Gene3D" id="3.40.366.10">
    <property type="entry name" value="Malonyl-Coenzyme A Acyl Carrier Protein, domain 2"/>
    <property type="match status" value="1"/>
</dbReference>
<dbReference type="SMART" id="SM00822">
    <property type="entry name" value="PKS_KR"/>
    <property type="match status" value="1"/>
</dbReference>
<dbReference type="PROSITE" id="PS52004">
    <property type="entry name" value="KS3_2"/>
    <property type="match status" value="1"/>
</dbReference>
<dbReference type="Pfam" id="PF08990">
    <property type="entry name" value="Docking"/>
    <property type="match status" value="1"/>
</dbReference>
<gene>
    <name evidence="13" type="ORF">GCM10010324_03210</name>
</gene>
<dbReference type="Gene3D" id="3.40.47.10">
    <property type="match status" value="1"/>
</dbReference>
<sequence>MPSEEKLVEYLKWVTADLQKARQRLAELEAGDQEPIAIVGMACRYPGGVGSPDELWQLVAEGRDAISEWPSDRGWDVDGLYDPEPGKPGRSYTRHGGFLDGATGFDAAFFGISPREAVSMDPQQRVLLETAWEVFEQAGIDVATLKGSRTGVFVGAVEESYLGLNAPEEFEGYLMTGKLSSVASGRIAYTFGFEGPAVTMDTACSSSLVALHLAVQSVRSGESALALAGGVTVNGDPGGYVDFSRQRGLAADGRIKSFAAAADGTSWAEGAGLVLVEKLSDARRNGHRVLAVVRGSAVNQDGASNGLTAPNGPSQERVIREALAAAKLTPADVDAVEAHGTGTRLGDPIEAQALLATYGRQRSGGRPLYLGSMKSNIGHSVAAAGVGGVIKMVQAMHHGVLPRTLHVDEPTPFVDWESGAVELLTEARDWPETGAPRRAAVSSFGVSGTNAHVILEAAPAEPDGEPGAEVEPTVESPVVPSVVPWVLSAKTPEALAGQAERLLAFTKANPDVRPLDVAWSLATTRAALDHRATVVAGDDRDELITALAALAAGQSAPGVVQGDGTRTGSTAFLFTGQGAQRVGMGEELYRAFPAYAAAFDAVAAALDPLLDRPLRDVIASGDGLDDTGFTQPALFAVETALYRLFESFGITPDHVAGHSIGEITAAHVAGVLSLADAAKLVAARGCLMQALPAGGTMIAVQATEDEVLPFLEGHDGQVGIAAVNGPRAVVISGEHDTTTRIAEQLKAQGHKTKQLTVSHAFHSPLMEPMLEDFRTAVAGLDFRPARIPAVSTVTGEPVTEAWTTPDYWVDQIRRPVRFADAVRTLHNAGATTFLELGPDGVLSALTTDTLETVDGEHLVLSSLRRDRPEDRSLVTAVGELHNHGVAVDWTAYYSGTGAHRTDLPTYAFQHQRYWLDAGSTQSGAADLGLAPTGHPLLGAAVTLAGSDDAVFTSRVSLRTHPWLAGHTVHGLSVVPTAALVELAVRAGDELGCTAVDELTVHTPLVLPERGALQLQIRVGRPDADHRRALTVHARPDTAGAPWTTHAAGRLSFSAPKASFGLAEWPPADADAVATEDAYAALEAAGAGYGPLFQGLAALWRRGDELFAEVRLPEDAQAGAAGFGIHPALLDASLHALLVAGEGGAPTARIAAGWSGIRLYATGATALRVRLTPAGGGAYALQLADRAGRPVGSVDSVALRPVTPEEVGDVRERRQDALFHLGWTPIALAGAEARFRWGVLGSGEFEGARFEGEQSAAERFDNVAAVAAAVEAGGAFGAVVLRTEPADGADVAGGVHAETLRVLGLVQEWLAEDRLATTPLLVLTHGGVSTGDEDVHDLAAATIWGLVRSAQSEAPGRIVIADTDSGTHNLSPQAGTLAALIASGEPQAALRDGTVSVPRLARVTTTAGDAQEWDPEGTVLITGGTGSLGALFARHLVTEKGVRHLLLTSRSGPDAPGADALTAELTALGAHVTITACDVTDRTALAALLAAVPTAHPLTAVLHTAGVVDDGLVSALTPERLGRVLSPKADAAWHLHELTRDANLSAFILFSSAAAVIGGPGQANYAAANAFLDGLAAHRHAHGLPAASLAWGLWEQTTGVSGHLEEADYKRIARSGLLPITEAAGPALLDAALGLGRPAVVVTPMDLAALRENAAQAPLVMTALAGPTVRPAARNTDAGPGSLAGRLASMDEAGQQQVLLDLVRGEMAAVLGRTDPGAIEATRPFQEVGFDSLTSVELRNRLGAGTGLRLPSTLVFDRPTPAALAAYLRDALLESVAGAGTSARHTVDFAAEVRLAEDVRPAAEVVRGADDPVEVFLTGATGFLGAFLLRDLMRSTRATVHCLVRGEDEAGALRRLRANMEWYRIWDEVDPSRLRILVGDLAAPRLGLTEERFDALARSVDVVYHAGATVHWLRPYTELKAANVDGTEEVLRLAARHRTVPVHYVSTVGVFAGAVTEGVPLKVDDVTGPAEILPTGYVQSKWVAEQMIGLARERGLPVSVYRVDVISGDQVNGACQTRDFVWLSLKGLIQAGAVPDNLAGAVHAVPVDYVSSAIVTISREGAHTGGTYHLYNPSALSFTQFADHLRSFGYALDDLDWRTWRARVTSDPDNAMTPLLEAFEVMVSDSGSFYPPFDTSDTEAALRGTGVECPELSGELFGKYVDFFVEEGWFPRPRPAVTSP</sequence>
<feature type="active site" description="Proton acceptor; for dehydratase activity" evidence="9">
    <location>
        <position position="966"/>
    </location>
</feature>
<dbReference type="InterPro" id="IPR014031">
    <property type="entry name" value="Ketoacyl_synth_C"/>
</dbReference>
<evidence type="ECO:0000256" key="7">
    <source>
        <dbReference type="ARBA" id="ARBA00023268"/>
    </source>
</evidence>
<dbReference type="PANTHER" id="PTHR43775:SF51">
    <property type="entry name" value="INACTIVE PHENOLPHTHIOCEROL SYNTHESIS POLYKETIDE SYNTHASE TYPE I PKS1-RELATED"/>
    <property type="match status" value="1"/>
</dbReference>
<dbReference type="Pfam" id="PF00550">
    <property type="entry name" value="PP-binding"/>
    <property type="match status" value="1"/>
</dbReference>
<dbReference type="NCBIfam" id="TIGR01746">
    <property type="entry name" value="Thioester-redct"/>
    <property type="match status" value="1"/>
</dbReference>
<dbReference type="InterPro" id="IPR055123">
    <property type="entry name" value="SpnB-like_Rossmann"/>
</dbReference>
<dbReference type="InterPro" id="IPR050091">
    <property type="entry name" value="PKS_NRPS_Biosynth_Enz"/>
</dbReference>
<dbReference type="Pfam" id="PF22953">
    <property type="entry name" value="SpnB_Rossmann"/>
    <property type="match status" value="1"/>
</dbReference>
<evidence type="ECO:0000256" key="8">
    <source>
        <dbReference type="ARBA" id="ARBA00023315"/>
    </source>
</evidence>
<dbReference type="InterPro" id="IPR020806">
    <property type="entry name" value="PKS_PP-bd"/>
</dbReference>
<name>A0ABQ2Y3J1_9ACTN</name>
<feature type="domain" description="Carrier" evidence="10">
    <location>
        <begin position="1696"/>
        <end position="1771"/>
    </location>
</feature>
<evidence type="ECO:0000313" key="14">
    <source>
        <dbReference type="Proteomes" id="UP000659223"/>
    </source>
</evidence>
<evidence type="ECO:0000256" key="3">
    <source>
        <dbReference type="ARBA" id="ARBA00022450"/>
    </source>
</evidence>
<evidence type="ECO:0000259" key="10">
    <source>
        <dbReference type="PROSITE" id="PS50075"/>
    </source>
</evidence>
<feature type="active site" description="Proton donor; for dehydratase activity" evidence="9">
    <location>
        <position position="1130"/>
    </location>
</feature>
<dbReference type="Pfam" id="PF16197">
    <property type="entry name" value="KAsynt_C_assoc"/>
    <property type="match status" value="1"/>
</dbReference>
<dbReference type="Pfam" id="PF14765">
    <property type="entry name" value="PS-DH"/>
    <property type="match status" value="1"/>
</dbReference>
<keyword evidence="14" id="KW-1185">Reference proteome</keyword>
<dbReference type="Pfam" id="PF02801">
    <property type="entry name" value="Ketoacyl-synt_C"/>
    <property type="match status" value="1"/>
</dbReference>
<dbReference type="InterPro" id="IPR001227">
    <property type="entry name" value="Ac_transferase_dom_sf"/>
</dbReference>
<evidence type="ECO:0000256" key="6">
    <source>
        <dbReference type="ARBA" id="ARBA00023194"/>
    </source>
</evidence>
<dbReference type="Pfam" id="PF21089">
    <property type="entry name" value="PKS_DH_N"/>
    <property type="match status" value="1"/>
</dbReference>
<dbReference type="CDD" id="cd05235">
    <property type="entry name" value="SDR_e1"/>
    <property type="match status" value="1"/>
</dbReference>
<feature type="domain" description="PKS/mFAS DH" evidence="12">
    <location>
        <begin position="934"/>
        <end position="1207"/>
    </location>
</feature>
<dbReference type="SMART" id="SM00823">
    <property type="entry name" value="PKS_PP"/>
    <property type="match status" value="1"/>
</dbReference>
<dbReference type="InterPro" id="IPR020841">
    <property type="entry name" value="PKS_Beta-ketoAc_synthase_dom"/>
</dbReference>
<dbReference type="PANTHER" id="PTHR43775">
    <property type="entry name" value="FATTY ACID SYNTHASE"/>
    <property type="match status" value="1"/>
</dbReference>
<evidence type="ECO:0000256" key="4">
    <source>
        <dbReference type="ARBA" id="ARBA00022553"/>
    </source>
</evidence>